<evidence type="ECO:0000256" key="3">
    <source>
        <dbReference type="ARBA" id="ARBA00008536"/>
    </source>
</evidence>
<evidence type="ECO:0000256" key="18">
    <source>
        <dbReference type="SAM" id="Phobius"/>
    </source>
</evidence>
<sequence length="580" mass="65414">MITNFFSVLTPFTFTSAISFNFPSFSSLEPNISFENAYANEDKVIQITGSKLTPWYHGRATYFRPMHLWDKGSKNLTDFATHFSFVIDSQNLSNYADGVAFFLAPNGSKIYRASNGSDLGLYNPALNSTENSFFAVEFDIWSNYQLDPPREHVGNLNEAWINYNSSSQNLSVIFTGFKNNVTVNQLLSYIVDLRKALPEWVNFGFSAATGESYAIHTIKSWDFSSSLEIDNNNTKQKVVGFIAGGFILVGGLAMVLFALWKRNQRDNEDDHALDEEFKGETGPRRFPYDELARATNDFNDKEKLGQGGFGGVYRGFLKDLDLIVAVKRISKGSTQGIREYAAKVKIINQLRHKNLVQLIGWCHEKMRYKIVQHLASTLLYLHGGWDRCMLHRDIKPSNIMLDSNFNAKLGDFGLARLVDHASASQTTDLVGTKGYMDPRCVITRRASKKSDIYSFGIVALELACGRKPINHEAPKDQVVMLEWDRELHGKGEALLNTADQRLGGHFDEQQMKCLLILGLRCAHYEYDRRSSIKEALQVLNFDASLPLLQFDTPGSSHHTPTMNETASLFSTYYGDTDSTR</sequence>
<dbReference type="InterPro" id="IPR000719">
    <property type="entry name" value="Prot_kinase_dom"/>
</dbReference>
<dbReference type="AlphaFoldDB" id="A0AAN7E3D6"/>
<organism evidence="20 21">
    <name type="scientific">Quercus rubra</name>
    <name type="common">Northern red oak</name>
    <name type="synonym">Quercus borealis</name>
    <dbReference type="NCBI Taxonomy" id="3512"/>
    <lineage>
        <taxon>Eukaryota</taxon>
        <taxon>Viridiplantae</taxon>
        <taxon>Streptophyta</taxon>
        <taxon>Embryophyta</taxon>
        <taxon>Tracheophyta</taxon>
        <taxon>Spermatophyta</taxon>
        <taxon>Magnoliopsida</taxon>
        <taxon>eudicotyledons</taxon>
        <taxon>Gunneridae</taxon>
        <taxon>Pentapetalae</taxon>
        <taxon>rosids</taxon>
        <taxon>fabids</taxon>
        <taxon>Fagales</taxon>
        <taxon>Fagaceae</taxon>
        <taxon>Quercus</taxon>
    </lineage>
</organism>
<dbReference type="PROSITE" id="PS00107">
    <property type="entry name" value="PROTEIN_KINASE_ATP"/>
    <property type="match status" value="1"/>
</dbReference>
<keyword evidence="12 17" id="KW-0067">ATP-binding</keyword>
<proteinExistence type="inferred from homology"/>
<evidence type="ECO:0000256" key="9">
    <source>
        <dbReference type="ARBA" id="ARBA00022734"/>
    </source>
</evidence>
<dbReference type="CDD" id="cd06899">
    <property type="entry name" value="lectin_legume_LecRK_Arcelin_ConA"/>
    <property type="match status" value="1"/>
</dbReference>
<dbReference type="Gene3D" id="2.60.120.200">
    <property type="match status" value="2"/>
</dbReference>
<comment type="subcellular location">
    <subcellularLocation>
        <location evidence="1">Cell membrane</location>
        <topology evidence="1">Single-pass type I membrane protein</topology>
    </subcellularLocation>
</comment>
<evidence type="ECO:0000256" key="4">
    <source>
        <dbReference type="ARBA" id="ARBA00010217"/>
    </source>
</evidence>
<keyword evidence="7 18" id="KW-0812">Transmembrane</keyword>
<dbReference type="FunFam" id="3.30.200.20:FF:000168">
    <property type="entry name" value="L-type lectin-domain containing receptor kinase IX.1"/>
    <property type="match status" value="1"/>
</dbReference>
<protein>
    <recommendedName>
        <fullName evidence="19">Protein kinase domain-containing protein</fullName>
    </recommendedName>
</protein>
<dbReference type="Gene3D" id="1.10.510.10">
    <property type="entry name" value="Transferase(Phosphotransferase) domain 1"/>
    <property type="match status" value="2"/>
</dbReference>
<dbReference type="PROSITE" id="PS00308">
    <property type="entry name" value="LECTIN_LEGUME_ALPHA"/>
    <property type="match status" value="1"/>
</dbReference>
<evidence type="ECO:0000256" key="13">
    <source>
        <dbReference type="ARBA" id="ARBA00022989"/>
    </source>
</evidence>
<dbReference type="InterPro" id="IPR000985">
    <property type="entry name" value="Lectin_LegA_CS"/>
</dbReference>
<keyword evidence="21" id="KW-1185">Reference proteome</keyword>
<feature type="domain" description="Protein kinase" evidence="19">
    <location>
        <begin position="298"/>
        <end position="548"/>
    </location>
</feature>
<accession>A0AAN7E3D6</accession>
<evidence type="ECO:0000256" key="10">
    <source>
        <dbReference type="ARBA" id="ARBA00022741"/>
    </source>
</evidence>
<dbReference type="InterPro" id="IPR008271">
    <property type="entry name" value="Ser/Thr_kinase_AS"/>
</dbReference>
<dbReference type="InterPro" id="IPR013320">
    <property type="entry name" value="ConA-like_dom_sf"/>
</dbReference>
<evidence type="ECO:0000256" key="7">
    <source>
        <dbReference type="ARBA" id="ARBA00022692"/>
    </source>
</evidence>
<dbReference type="PROSITE" id="PS50011">
    <property type="entry name" value="PROTEIN_KINASE_DOM"/>
    <property type="match status" value="1"/>
</dbReference>
<comment type="similarity">
    <text evidence="3">In the N-terminal section; belongs to the leguminous lectin family.</text>
</comment>
<feature type="transmembrane region" description="Helical" evidence="18">
    <location>
        <begin position="238"/>
        <end position="260"/>
    </location>
</feature>
<evidence type="ECO:0000256" key="6">
    <source>
        <dbReference type="ARBA" id="ARBA00022679"/>
    </source>
</evidence>
<keyword evidence="8" id="KW-0732">Signal</keyword>
<dbReference type="SUPFAM" id="SSF49899">
    <property type="entry name" value="Concanavalin A-like lectins/glucanases"/>
    <property type="match status" value="1"/>
</dbReference>
<evidence type="ECO:0000256" key="12">
    <source>
        <dbReference type="ARBA" id="ARBA00022840"/>
    </source>
</evidence>
<dbReference type="GO" id="GO:0005886">
    <property type="term" value="C:plasma membrane"/>
    <property type="evidence" value="ECO:0007669"/>
    <property type="project" value="UniProtKB-SubCell"/>
</dbReference>
<dbReference type="InterPro" id="IPR001220">
    <property type="entry name" value="Legume_lectin_dom"/>
</dbReference>
<dbReference type="GO" id="GO:0030246">
    <property type="term" value="F:carbohydrate binding"/>
    <property type="evidence" value="ECO:0007669"/>
    <property type="project" value="UniProtKB-KW"/>
</dbReference>
<dbReference type="SMART" id="SM00220">
    <property type="entry name" value="S_TKc"/>
    <property type="match status" value="1"/>
</dbReference>
<dbReference type="PANTHER" id="PTHR27007">
    <property type="match status" value="1"/>
</dbReference>
<dbReference type="InterPro" id="IPR017441">
    <property type="entry name" value="Protein_kinase_ATP_BS"/>
</dbReference>
<evidence type="ECO:0000256" key="5">
    <source>
        <dbReference type="ARBA" id="ARBA00022475"/>
    </source>
</evidence>
<evidence type="ECO:0000256" key="2">
    <source>
        <dbReference type="ARBA" id="ARBA00007606"/>
    </source>
</evidence>
<evidence type="ECO:0000256" key="16">
    <source>
        <dbReference type="ARBA" id="ARBA00023180"/>
    </source>
</evidence>
<evidence type="ECO:0000256" key="1">
    <source>
        <dbReference type="ARBA" id="ARBA00004251"/>
    </source>
</evidence>
<dbReference type="PROSITE" id="PS00108">
    <property type="entry name" value="PROTEIN_KINASE_ST"/>
    <property type="match status" value="1"/>
</dbReference>
<keyword evidence="14 18" id="KW-0472">Membrane</keyword>
<dbReference type="EMBL" id="JAXUIC010000011">
    <property type="protein sequence ID" value="KAK4562297.1"/>
    <property type="molecule type" value="Genomic_DNA"/>
</dbReference>
<evidence type="ECO:0000256" key="15">
    <source>
        <dbReference type="ARBA" id="ARBA00023170"/>
    </source>
</evidence>
<evidence type="ECO:0000256" key="8">
    <source>
        <dbReference type="ARBA" id="ARBA00022729"/>
    </source>
</evidence>
<dbReference type="GO" id="GO:0002229">
    <property type="term" value="P:defense response to oomycetes"/>
    <property type="evidence" value="ECO:0007669"/>
    <property type="project" value="UniProtKB-ARBA"/>
</dbReference>
<keyword evidence="6" id="KW-0808">Transferase</keyword>
<comment type="similarity">
    <text evidence="4">In the C-terminal section; belongs to the protein kinase superfamily. Ser/Thr protein kinase family.</text>
</comment>
<reference evidence="20 21" key="1">
    <citation type="journal article" date="2023" name="G3 (Bethesda)">
        <title>A haplotype-resolved chromosome-scale genome for Quercus rubra L. provides insights into the genetics of adaptive traits for red oak species.</title>
        <authorList>
            <person name="Kapoor B."/>
            <person name="Jenkins J."/>
            <person name="Schmutz J."/>
            <person name="Zhebentyayeva T."/>
            <person name="Kuelheim C."/>
            <person name="Coggeshall M."/>
            <person name="Heim C."/>
            <person name="Lasky J.R."/>
            <person name="Leites L."/>
            <person name="Islam-Faridi N."/>
            <person name="Romero-Severson J."/>
            <person name="DeLeo V.L."/>
            <person name="Lucas S.M."/>
            <person name="Lazic D."/>
            <person name="Gailing O."/>
            <person name="Carlson J."/>
            <person name="Staton M."/>
        </authorList>
    </citation>
    <scope>NUCLEOTIDE SEQUENCE [LARGE SCALE GENOMIC DNA]</scope>
    <source>
        <strain evidence="20">Pseudo-F2</strain>
    </source>
</reference>
<evidence type="ECO:0000313" key="21">
    <source>
        <dbReference type="Proteomes" id="UP001324115"/>
    </source>
</evidence>
<comment type="caution">
    <text evidence="20">The sequence shown here is derived from an EMBL/GenBank/DDBJ whole genome shotgun (WGS) entry which is preliminary data.</text>
</comment>
<dbReference type="Pfam" id="PF00069">
    <property type="entry name" value="Pkinase"/>
    <property type="match status" value="1"/>
</dbReference>
<keyword evidence="16" id="KW-0325">Glycoprotein</keyword>
<dbReference type="InterPro" id="IPR011009">
    <property type="entry name" value="Kinase-like_dom_sf"/>
</dbReference>
<evidence type="ECO:0000256" key="14">
    <source>
        <dbReference type="ARBA" id="ARBA00023136"/>
    </source>
</evidence>
<evidence type="ECO:0000256" key="17">
    <source>
        <dbReference type="PROSITE-ProRule" id="PRU10141"/>
    </source>
</evidence>
<comment type="similarity">
    <text evidence="2">Belongs to the leguminous lectin family.</text>
</comment>
<dbReference type="Proteomes" id="UP001324115">
    <property type="component" value="Unassembled WGS sequence"/>
</dbReference>
<keyword evidence="11" id="KW-0418">Kinase</keyword>
<keyword evidence="10 17" id="KW-0547">Nucleotide-binding</keyword>
<gene>
    <name evidence="20" type="ORF">RGQ29_004965</name>
</gene>
<evidence type="ECO:0000259" key="19">
    <source>
        <dbReference type="PROSITE" id="PS50011"/>
    </source>
</evidence>
<dbReference type="Pfam" id="PF00139">
    <property type="entry name" value="Lectin_legB"/>
    <property type="match status" value="2"/>
</dbReference>
<name>A0AAN7E3D6_QUERU</name>
<keyword evidence="5" id="KW-1003">Cell membrane</keyword>
<dbReference type="SUPFAM" id="SSF56112">
    <property type="entry name" value="Protein kinase-like (PK-like)"/>
    <property type="match status" value="1"/>
</dbReference>
<dbReference type="InterPro" id="IPR050528">
    <property type="entry name" value="L-type_Lectin-RKs"/>
</dbReference>
<evidence type="ECO:0000313" key="20">
    <source>
        <dbReference type="EMBL" id="KAK4562297.1"/>
    </source>
</evidence>
<dbReference type="FunFam" id="1.10.510.10:FF:000240">
    <property type="entry name" value="Lectin-domain containing receptor kinase A4.3"/>
    <property type="match status" value="1"/>
</dbReference>
<evidence type="ECO:0000256" key="11">
    <source>
        <dbReference type="ARBA" id="ARBA00022777"/>
    </source>
</evidence>
<keyword evidence="13 18" id="KW-1133">Transmembrane helix</keyword>
<keyword evidence="9" id="KW-0430">Lectin</keyword>
<feature type="binding site" evidence="17">
    <location>
        <position position="327"/>
    </location>
    <ligand>
        <name>ATP</name>
        <dbReference type="ChEBI" id="CHEBI:30616"/>
    </ligand>
</feature>
<dbReference type="GO" id="GO:0005524">
    <property type="term" value="F:ATP binding"/>
    <property type="evidence" value="ECO:0007669"/>
    <property type="project" value="UniProtKB-UniRule"/>
</dbReference>
<dbReference type="GO" id="GO:0004672">
    <property type="term" value="F:protein kinase activity"/>
    <property type="evidence" value="ECO:0007669"/>
    <property type="project" value="InterPro"/>
</dbReference>
<keyword evidence="15" id="KW-0675">Receptor</keyword>